<feature type="compositionally biased region" description="Basic residues" evidence="1">
    <location>
        <begin position="1"/>
        <end position="34"/>
    </location>
</feature>
<evidence type="ECO:0000313" key="2">
    <source>
        <dbReference type="EMBL" id="CAF4951702.1"/>
    </source>
</evidence>
<sequence length="165" mass="19179">MARKRSDNKKRKSRPSQKNKKNRNSKPSKVRKNNLKASSPSKPSRQRRKTLKHTTDDGNVLPSLETYSNEEILDATILHTFLSDRYLSEIQQPWYSCKCCSCEHPYSNMHSAKEEHEEYHDCVVGDLICSFCHNFIPKNHIVFCPHSRFRNMMEIPTAPICLTLG</sequence>
<organism evidence="2 3">
    <name type="scientific">Rotaria socialis</name>
    <dbReference type="NCBI Taxonomy" id="392032"/>
    <lineage>
        <taxon>Eukaryota</taxon>
        <taxon>Metazoa</taxon>
        <taxon>Spiralia</taxon>
        <taxon>Gnathifera</taxon>
        <taxon>Rotifera</taxon>
        <taxon>Eurotatoria</taxon>
        <taxon>Bdelloidea</taxon>
        <taxon>Philodinida</taxon>
        <taxon>Philodinidae</taxon>
        <taxon>Rotaria</taxon>
    </lineage>
</organism>
<reference evidence="2" key="1">
    <citation type="submission" date="2021-02" db="EMBL/GenBank/DDBJ databases">
        <authorList>
            <person name="Nowell W R."/>
        </authorList>
    </citation>
    <scope>NUCLEOTIDE SEQUENCE</scope>
</reference>
<feature type="non-terminal residue" evidence="2">
    <location>
        <position position="1"/>
    </location>
</feature>
<accession>A0A821YBM8</accession>
<dbReference type="AlphaFoldDB" id="A0A821YBM8"/>
<feature type="region of interest" description="Disordered" evidence="1">
    <location>
        <begin position="1"/>
        <end position="60"/>
    </location>
</feature>
<evidence type="ECO:0000256" key="1">
    <source>
        <dbReference type="SAM" id="MobiDB-lite"/>
    </source>
</evidence>
<evidence type="ECO:0000313" key="3">
    <source>
        <dbReference type="Proteomes" id="UP000663848"/>
    </source>
</evidence>
<name>A0A821YBM8_9BILA</name>
<gene>
    <name evidence="2" type="ORF">QYT958_LOCUS33532</name>
</gene>
<proteinExistence type="predicted"/>
<dbReference type="Proteomes" id="UP000663848">
    <property type="component" value="Unassembled WGS sequence"/>
</dbReference>
<protein>
    <submittedName>
        <fullName evidence="2">Uncharacterized protein</fullName>
    </submittedName>
</protein>
<dbReference type="EMBL" id="CAJOBR010023037">
    <property type="protein sequence ID" value="CAF4951702.1"/>
    <property type="molecule type" value="Genomic_DNA"/>
</dbReference>
<comment type="caution">
    <text evidence="2">The sequence shown here is derived from an EMBL/GenBank/DDBJ whole genome shotgun (WGS) entry which is preliminary data.</text>
</comment>